<dbReference type="EMBL" id="QSND01000007">
    <property type="protein sequence ID" value="KAA6447000.1"/>
    <property type="molecule type" value="Genomic_DNA"/>
</dbReference>
<sequence length="110" mass="12779">MSFNFHQLIDGLKCHKKEDFRDDDWSVGLSKVISYSLNTYDPSEIDFDSFTQEHIEAALAELDGVMVDDAEGWIESEELSDWDVVFEVEHFIGRILAHKGKVYESDHDFF</sequence>
<name>A0A5M8RHX7_9BACI</name>
<proteinExistence type="predicted"/>
<protein>
    <submittedName>
        <fullName evidence="1">Uncharacterized protein</fullName>
    </submittedName>
</protein>
<reference evidence="1 2" key="1">
    <citation type="submission" date="2018-08" db="EMBL/GenBank/DDBJ databases">
        <title>Bacillus phenotypic plasticity.</title>
        <authorList>
            <person name="Hurtado E."/>
        </authorList>
    </citation>
    <scope>NUCLEOTIDE SEQUENCE [LARGE SCALE GENOMIC DNA]</scope>
    <source>
        <strain evidence="1 2">427</strain>
    </source>
</reference>
<organism evidence="1 2">
    <name type="scientific">Bacillus swezeyi</name>
    <dbReference type="NCBI Taxonomy" id="1925020"/>
    <lineage>
        <taxon>Bacteria</taxon>
        <taxon>Bacillati</taxon>
        <taxon>Bacillota</taxon>
        <taxon>Bacilli</taxon>
        <taxon>Bacillales</taxon>
        <taxon>Bacillaceae</taxon>
        <taxon>Bacillus</taxon>
    </lineage>
</organism>
<evidence type="ECO:0000313" key="1">
    <source>
        <dbReference type="EMBL" id="KAA6447000.1"/>
    </source>
</evidence>
<dbReference type="AlphaFoldDB" id="A0A5M8RHX7"/>
<comment type="caution">
    <text evidence="1">The sequence shown here is derived from an EMBL/GenBank/DDBJ whole genome shotgun (WGS) entry which is preliminary data.</text>
</comment>
<evidence type="ECO:0000313" key="2">
    <source>
        <dbReference type="Proteomes" id="UP000324326"/>
    </source>
</evidence>
<dbReference type="RefSeq" id="WP_150150090.1">
    <property type="nucleotide sequence ID" value="NZ_QSND01000007.1"/>
</dbReference>
<gene>
    <name evidence="1" type="ORF">DX927_23445</name>
</gene>
<accession>A0A5M8RHX7</accession>
<dbReference type="Proteomes" id="UP000324326">
    <property type="component" value="Unassembled WGS sequence"/>
</dbReference>